<evidence type="ECO:0000313" key="1">
    <source>
        <dbReference type="EMBL" id="AUM59672.1"/>
    </source>
</evidence>
<organism evidence="1 2">
    <name type="scientific">Pseudomonas phage PMBT3</name>
    <dbReference type="NCBI Taxonomy" id="2059856"/>
    <lineage>
        <taxon>Viruses</taxon>
        <taxon>Duplodnaviria</taxon>
        <taxon>Heunggongvirae</taxon>
        <taxon>Uroviricota</taxon>
        <taxon>Caudoviricetes</taxon>
        <taxon>Maxrubnervirus</taxon>
        <taxon>Maxrubnervirus PMBT3</taxon>
    </lineage>
</organism>
<sequence>MISLQTHNQIRGRLEAWTALVTLHTTVQQPGHLAVHVMGSVRPEFYELAKAGALKVIDEKAKRIKAELQQLGFDIKTLPPMLVMPKVKATRTKQ</sequence>
<dbReference type="RefSeq" id="YP_009796621.1">
    <property type="nucleotide sequence ID" value="NC_047902.1"/>
</dbReference>
<proteinExistence type="predicted"/>
<dbReference type="EMBL" id="MG596799">
    <property type="protein sequence ID" value="AUM59672.1"/>
    <property type="molecule type" value="Genomic_DNA"/>
</dbReference>
<dbReference type="GeneID" id="54987011"/>
<dbReference type="Proteomes" id="UP000240704">
    <property type="component" value="Segment"/>
</dbReference>
<dbReference type="KEGG" id="vg:54987011"/>
<keyword evidence="2" id="KW-1185">Reference proteome</keyword>
<accession>A0A2I6PHZ5</accession>
<name>A0A2I6PHZ5_9CAUD</name>
<evidence type="ECO:0000313" key="2">
    <source>
        <dbReference type="Proteomes" id="UP000240704"/>
    </source>
</evidence>
<reference evidence="2" key="1">
    <citation type="submission" date="2017-11" db="EMBL/GenBank/DDBJ databases">
        <title>Genome sequence and characterization of the novel virulent phage PMBT3 infecting Pseudomonas sp.</title>
        <authorList>
            <person name="Koberg S."/>
            <person name="Brinks E."/>
            <person name="Heller K.J."/>
            <person name="Neve H."/>
            <person name="Franz C.M.A.P."/>
        </authorList>
    </citation>
    <scope>NUCLEOTIDE SEQUENCE [LARGE SCALE GENOMIC DNA]</scope>
</reference>
<protein>
    <submittedName>
        <fullName evidence="1">Uncharacterized protein</fullName>
    </submittedName>
</protein>